<feature type="domain" description="Acyl-CoA thioesterase-like N-terminal HotDog" evidence="1">
    <location>
        <begin position="29"/>
        <end position="109"/>
    </location>
</feature>
<dbReference type="SUPFAM" id="SSF54637">
    <property type="entry name" value="Thioesterase/thiol ester dehydrase-isomerase"/>
    <property type="match status" value="2"/>
</dbReference>
<evidence type="ECO:0000259" key="1">
    <source>
        <dbReference type="Pfam" id="PF13622"/>
    </source>
</evidence>
<dbReference type="PANTHER" id="PTHR38110">
    <property type="entry name" value="CHROMOSOME 23, WHOLE GENOME SHOTGUN SEQUENCE"/>
    <property type="match status" value="1"/>
</dbReference>
<dbReference type="Pfam" id="PF13622">
    <property type="entry name" value="4HBT_3"/>
    <property type="match status" value="1"/>
</dbReference>
<dbReference type="EMBL" id="CP014671">
    <property type="protein sequence ID" value="ANX04414.1"/>
    <property type="molecule type" value="Genomic_DNA"/>
</dbReference>
<dbReference type="InterPro" id="IPR042171">
    <property type="entry name" value="Acyl-CoA_hotdog"/>
</dbReference>
<accession>A0A1B1YU89</accession>
<evidence type="ECO:0000313" key="3">
    <source>
        <dbReference type="EMBL" id="ANX04414.1"/>
    </source>
</evidence>
<dbReference type="InterPro" id="IPR029069">
    <property type="entry name" value="HotDog_dom_sf"/>
</dbReference>
<dbReference type="InterPro" id="IPR049450">
    <property type="entry name" value="ACOT8-like_C"/>
</dbReference>
<evidence type="ECO:0008006" key="5">
    <source>
        <dbReference type="Google" id="ProtNLM"/>
    </source>
</evidence>
<dbReference type="Pfam" id="PF20789">
    <property type="entry name" value="4HBT_3C"/>
    <property type="match status" value="1"/>
</dbReference>
<organism evidence="3 4">
    <name type="scientific">Immundisolibacter cernigliae</name>
    <dbReference type="NCBI Taxonomy" id="1810504"/>
    <lineage>
        <taxon>Bacteria</taxon>
        <taxon>Pseudomonadati</taxon>
        <taxon>Pseudomonadota</taxon>
        <taxon>Gammaproteobacteria</taxon>
        <taxon>Immundisolibacterales</taxon>
        <taxon>Immundisolibacteraceae</taxon>
        <taxon>Immundisolibacter</taxon>
    </lineage>
</organism>
<dbReference type="STRING" id="1810504.PG2T_09645"/>
<dbReference type="InterPro" id="IPR052389">
    <property type="entry name" value="Sec_Metab_Biosynth-Assoc"/>
</dbReference>
<dbReference type="InParanoid" id="A0A1B1YU89"/>
<evidence type="ECO:0000313" key="4">
    <source>
        <dbReference type="Proteomes" id="UP000092952"/>
    </source>
</evidence>
<reference evidence="4" key="1">
    <citation type="submission" date="2016-03" db="EMBL/GenBank/DDBJ databases">
        <title>Complete genome sequence of Solimmundus cernigliae, representing a novel lineage of polycyclic aromatic hydrocarbon degraders within the Gammaproteobacteria.</title>
        <authorList>
            <person name="Singleton D.R."/>
            <person name="Dickey A.N."/>
            <person name="Scholl E.H."/>
            <person name="Wright F.A."/>
            <person name="Aitken M.D."/>
        </authorList>
    </citation>
    <scope>NUCLEOTIDE SEQUENCE [LARGE SCALE GENOMIC DNA]</scope>
    <source>
        <strain evidence="4">TR3.2</strain>
    </source>
</reference>
<name>A0A1B1YU89_9GAMM</name>
<dbReference type="PANTHER" id="PTHR38110:SF1">
    <property type="entry name" value="THIOESTERASE DOMAIN-CONTAINING PROTEIN"/>
    <property type="match status" value="1"/>
</dbReference>
<feature type="domain" description="Acyl-CoA thioesterase-like C-terminal" evidence="2">
    <location>
        <begin position="134"/>
        <end position="267"/>
    </location>
</feature>
<sequence>MNPAGSSQFEHDSRLVHAGNGVYEGELSAAWAIGAVPNGGYVMAIACRALAAALDLPHPASMTGHYLAPTEAGPVRIETQIIRRGRRISTATARLMQGDQERVRFTGAFTDFALSTGIDLTTVSPPEISGIAHCVPITELTPRPVAIHDRILARLDPDTASHWHSGDPAADTQLRAWLGFADGADPNVFSLPLFADALPPPLFRRVGFSGWVPTVELTVHVHRVPAPGLLRARFVTRHVTGGLLHEDGELWDSAGQLVALSRQLAIINGSAASRESGRSKPVGAPPEGVT</sequence>
<dbReference type="Proteomes" id="UP000092952">
    <property type="component" value="Chromosome"/>
</dbReference>
<keyword evidence="4" id="KW-1185">Reference proteome</keyword>
<dbReference type="InterPro" id="IPR049449">
    <property type="entry name" value="TesB_ACOT8-like_N"/>
</dbReference>
<dbReference type="KEGG" id="gbi:PG2T_09645"/>
<evidence type="ECO:0000259" key="2">
    <source>
        <dbReference type="Pfam" id="PF20789"/>
    </source>
</evidence>
<dbReference type="Gene3D" id="2.40.160.210">
    <property type="entry name" value="Acyl-CoA thioesterase, double hotdog domain"/>
    <property type="match status" value="1"/>
</dbReference>
<dbReference type="AlphaFoldDB" id="A0A1B1YU89"/>
<protein>
    <recommendedName>
        <fullName evidence="5">TesB-like acyl-CoA thioesterase 3</fullName>
    </recommendedName>
</protein>
<gene>
    <name evidence="3" type="ORF">PG2T_09645</name>
</gene>
<proteinExistence type="predicted"/>